<reference evidence="1" key="1">
    <citation type="journal article" date="2014" name="Int. J. Syst. Evol. Microbiol.">
        <title>Complete genome sequence of Corynebacterium casei LMG S-19264T (=DSM 44701T), isolated from a smear-ripened cheese.</title>
        <authorList>
            <consortium name="US DOE Joint Genome Institute (JGI-PGF)"/>
            <person name="Walter F."/>
            <person name="Albersmeier A."/>
            <person name="Kalinowski J."/>
            <person name="Ruckert C."/>
        </authorList>
    </citation>
    <scope>NUCLEOTIDE SEQUENCE</scope>
    <source>
        <strain evidence="1">JCM 30078</strain>
    </source>
</reference>
<evidence type="ECO:0008006" key="3">
    <source>
        <dbReference type="Google" id="ProtNLM"/>
    </source>
</evidence>
<dbReference type="PROSITE" id="PS51257">
    <property type="entry name" value="PROKAR_LIPOPROTEIN"/>
    <property type="match status" value="1"/>
</dbReference>
<organism evidence="1 2">
    <name type="scientific">Pseudomonas matsuisoli</name>
    <dbReference type="NCBI Taxonomy" id="1515666"/>
    <lineage>
        <taxon>Bacteria</taxon>
        <taxon>Pseudomonadati</taxon>
        <taxon>Pseudomonadota</taxon>
        <taxon>Gammaproteobacteria</taxon>
        <taxon>Pseudomonadales</taxon>
        <taxon>Pseudomonadaceae</taxon>
        <taxon>Pseudomonas</taxon>
    </lineage>
</organism>
<reference evidence="1" key="2">
    <citation type="submission" date="2020-09" db="EMBL/GenBank/DDBJ databases">
        <authorList>
            <person name="Sun Q."/>
            <person name="Ohkuma M."/>
        </authorList>
    </citation>
    <scope>NUCLEOTIDE SEQUENCE</scope>
    <source>
        <strain evidence="1">JCM 30078</strain>
    </source>
</reference>
<keyword evidence="2" id="KW-1185">Reference proteome</keyword>
<name>A0A917PX44_9PSED</name>
<dbReference type="RefSeq" id="WP_188983321.1">
    <property type="nucleotide sequence ID" value="NZ_BMPO01000004.1"/>
</dbReference>
<accession>A0A917PX44</accession>
<protein>
    <recommendedName>
        <fullName evidence="3">Lipoprotein</fullName>
    </recommendedName>
</protein>
<gene>
    <name evidence="1" type="ORF">GCM10009304_22620</name>
</gene>
<comment type="caution">
    <text evidence="1">The sequence shown here is derived from an EMBL/GenBank/DDBJ whole genome shotgun (WGS) entry which is preliminary data.</text>
</comment>
<dbReference type="EMBL" id="BMPO01000004">
    <property type="protein sequence ID" value="GGJ96201.1"/>
    <property type="molecule type" value="Genomic_DNA"/>
</dbReference>
<evidence type="ECO:0000313" key="1">
    <source>
        <dbReference type="EMBL" id="GGJ96201.1"/>
    </source>
</evidence>
<dbReference type="AlphaFoldDB" id="A0A917PX44"/>
<evidence type="ECO:0000313" key="2">
    <source>
        <dbReference type="Proteomes" id="UP000635983"/>
    </source>
</evidence>
<dbReference type="Proteomes" id="UP000635983">
    <property type="component" value="Unassembled WGS sequence"/>
</dbReference>
<sequence>MKTTSLLILAALMLLLTGCSGYTASGYLQVQDAARLKALGGQAAELRPGQGSLEFGMKPLIFANDLALMVGHTTIEAEVPKAAYDGSTFLVQGAANALPFDMSVAWTERHGEQITRDERVECRGPGYCEGPVSRTYCSPDGSGRQNCRSETRYEYGYFSNCPGTMPVRNRYQIYRYGVTANLLVPNSTMDVLATFKGQTTANERLLATEREGMCQSRL</sequence>
<proteinExistence type="predicted"/>